<feature type="region of interest" description="Disordered" evidence="1">
    <location>
        <begin position="459"/>
        <end position="507"/>
    </location>
</feature>
<dbReference type="PANTHER" id="PTHR38119">
    <property type="entry name" value="BTB DOMAIN-CONTAINING PROTEIN-RELATED"/>
    <property type="match status" value="1"/>
</dbReference>
<feature type="compositionally biased region" description="Acidic residues" evidence="1">
    <location>
        <begin position="491"/>
        <end position="500"/>
    </location>
</feature>
<name>A0AAJ0D6H6_9PEZI</name>
<sequence>MANMIGEVNLLAVAFPDLTIGLQVTAVKYKNGSVIIKLSDQFDDQLLLPESVLSEVSPRFAARFRCTGLAGGRDVTDPSTGEKITVFEYHLAYCDKTFVLTDEGDTAESLPKPTTYRGLGGVTRSFGPWAYAFQNSTLADEYWGSIPNRYARSHSGELPEVRKKSILAHKLAFAILLQPSFDPALYIERDADIIFNLVEVAALAEYYDFLPSIAPRLVTLLEEVSGLWKSIAGHPIYFLRLSVKLRSENIFAEALRHVVGQKSAASQYRLGRIPYEAAEAVMNQSTSLFCRQDALKHELGTLTLFKYVFNKDKSLNKGRAAPVRTTWMGTNEEAKDLEGKCHYLAKQIFKETLDALMYGETHLSHFVEVADGSGKLGGEVRAGSLRIACEAILDAEKKNDLFIIFGRFVQYNYTKIFKLPPKAAGMIASRLRFLVRKAAEAIRHRFPTKEDLAKEALEEEASMKKGLEDESIVEENLDEEDREEENREEEHPEDDLEGSDSGDRASEKYRYPIYSRAHADEGLEYFTNMAIEEEDIPWVREAEWAKVQLPELEGASEEWLRVVGLSGK</sequence>
<feature type="compositionally biased region" description="Basic and acidic residues" evidence="1">
    <location>
        <begin position="459"/>
        <end position="468"/>
    </location>
</feature>
<evidence type="ECO:0000256" key="1">
    <source>
        <dbReference type="SAM" id="MobiDB-lite"/>
    </source>
</evidence>
<dbReference type="AlphaFoldDB" id="A0AAJ0D6H6"/>
<dbReference type="EMBL" id="JAWDJX010000065">
    <property type="protein sequence ID" value="KAK3047229.1"/>
    <property type="molecule type" value="Genomic_DNA"/>
</dbReference>
<reference evidence="2" key="1">
    <citation type="submission" date="2023-04" db="EMBL/GenBank/DDBJ databases">
        <title>Black Yeasts Isolated from many extreme environments.</title>
        <authorList>
            <person name="Coleine C."/>
            <person name="Stajich J.E."/>
            <person name="Selbmann L."/>
        </authorList>
    </citation>
    <scope>NUCLEOTIDE SEQUENCE</scope>
    <source>
        <strain evidence="2">CCFEE 5312</strain>
    </source>
</reference>
<evidence type="ECO:0000313" key="3">
    <source>
        <dbReference type="Proteomes" id="UP001271007"/>
    </source>
</evidence>
<gene>
    <name evidence="2" type="ORF">LTR09_011329</name>
</gene>
<evidence type="ECO:0000313" key="2">
    <source>
        <dbReference type="EMBL" id="KAK3047229.1"/>
    </source>
</evidence>
<protein>
    <submittedName>
        <fullName evidence="2">Uncharacterized protein</fullName>
    </submittedName>
</protein>
<dbReference type="Proteomes" id="UP001271007">
    <property type="component" value="Unassembled WGS sequence"/>
</dbReference>
<keyword evidence="3" id="KW-1185">Reference proteome</keyword>
<accession>A0AAJ0D6H6</accession>
<feature type="compositionally biased region" description="Acidic residues" evidence="1">
    <location>
        <begin position="469"/>
        <end position="483"/>
    </location>
</feature>
<proteinExistence type="predicted"/>
<comment type="caution">
    <text evidence="2">The sequence shown here is derived from an EMBL/GenBank/DDBJ whole genome shotgun (WGS) entry which is preliminary data.</text>
</comment>
<organism evidence="2 3">
    <name type="scientific">Extremus antarcticus</name>
    <dbReference type="NCBI Taxonomy" id="702011"/>
    <lineage>
        <taxon>Eukaryota</taxon>
        <taxon>Fungi</taxon>
        <taxon>Dikarya</taxon>
        <taxon>Ascomycota</taxon>
        <taxon>Pezizomycotina</taxon>
        <taxon>Dothideomycetes</taxon>
        <taxon>Dothideomycetidae</taxon>
        <taxon>Mycosphaerellales</taxon>
        <taxon>Extremaceae</taxon>
        <taxon>Extremus</taxon>
    </lineage>
</organism>
<dbReference type="PANTHER" id="PTHR38119:SF1">
    <property type="entry name" value="BTB DOMAIN-CONTAINING PROTEIN"/>
    <property type="match status" value="1"/>
</dbReference>